<dbReference type="InterPro" id="IPR036291">
    <property type="entry name" value="NAD(P)-bd_dom_sf"/>
</dbReference>
<dbReference type="Gene3D" id="3.30.360.10">
    <property type="entry name" value="Dihydrodipicolinate Reductase, domain 2"/>
    <property type="match status" value="1"/>
</dbReference>
<accession>A0ABS6K7V8</accession>
<dbReference type="Pfam" id="PF22725">
    <property type="entry name" value="GFO_IDH_MocA_C3"/>
    <property type="match status" value="1"/>
</dbReference>
<feature type="domain" description="GFO/IDH/MocA-like oxidoreductase" evidence="2">
    <location>
        <begin position="138"/>
        <end position="247"/>
    </location>
</feature>
<dbReference type="PANTHER" id="PTHR43054:SF1">
    <property type="entry name" value="SCYLLO-INOSITOL 2-DEHYDROGENASE (NADP(+)) IOLU"/>
    <property type="match status" value="1"/>
</dbReference>
<dbReference type="InterPro" id="IPR000683">
    <property type="entry name" value="Gfo/Idh/MocA-like_OxRdtase_N"/>
</dbReference>
<dbReference type="Proteomes" id="UP001314681">
    <property type="component" value="Unassembled WGS sequence"/>
</dbReference>
<name>A0ABS6K7V8_9FIRM</name>
<dbReference type="SUPFAM" id="SSF51735">
    <property type="entry name" value="NAD(P)-binding Rossmann-fold domains"/>
    <property type="match status" value="1"/>
</dbReference>
<evidence type="ECO:0000313" key="3">
    <source>
        <dbReference type="EMBL" id="MBU9726600.1"/>
    </source>
</evidence>
<organism evidence="3 4">
    <name type="scientific">Diplocloster modestus</name>
    <dbReference type="NCBI Taxonomy" id="2850322"/>
    <lineage>
        <taxon>Bacteria</taxon>
        <taxon>Bacillati</taxon>
        <taxon>Bacillota</taxon>
        <taxon>Clostridia</taxon>
        <taxon>Lachnospirales</taxon>
        <taxon>Lachnospiraceae</taxon>
        <taxon>Diplocloster</taxon>
    </lineage>
</organism>
<sequence>MIRIAIIGTNKITRRFLEAVQKTELLKLTGVYSRTIEKAVEFGTEFGAEKFYDRLEPLASDPDIDAVYIASPNYCHCAQAVMLMQAGKHVLVEKPAASNFAEFTRMAQAARQNHVILLEAMRCVIDPAFDLLAAHLDDIGEVRQVILQYCQYSSRYDNYKNGIIENAFRPELSNGSLMDIGVYCTHLMAKLFGMPKKIQADAVFLPNQIDGAGTILAHYDDFQVQLVYSKICDSFVPSQIMGEKGTLTFRELPNIHDIDLILRNGEQKRFPLQKDSNNMLYEAIRFAEMINGQDSAACEECLRVSGMEMQIMDEARRQIGLVFPADTFRHTQNTSAL</sequence>
<reference evidence="3 4" key="1">
    <citation type="submission" date="2021-06" db="EMBL/GenBank/DDBJ databases">
        <title>Description of novel taxa of the family Lachnospiraceae.</title>
        <authorList>
            <person name="Chaplin A.V."/>
            <person name="Sokolova S.R."/>
            <person name="Pikina A.P."/>
            <person name="Korzhanova M."/>
            <person name="Belova V."/>
            <person name="Korostin D."/>
            <person name="Efimov B.A."/>
        </authorList>
    </citation>
    <scope>NUCLEOTIDE SEQUENCE [LARGE SCALE GENOMIC DNA]</scope>
    <source>
        <strain evidence="3 4">ASD4241</strain>
    </source>
</reference>
<evidence type="ECO:0000259" key="1">
    <source>
        <dbReference type="Pfam" id="PF01408"/>
    </source>
</evidence>
<comment type="caution">
    <text evidence="3">The sequence shown here is derived from an EMBL/GenBank/DDBJ whole genome shotgun (WGS) entry which is preliminary data.</text>
</comment>
<feature type="domain" description="Gfo/Idh/MocA-like oxidoreductase N-terminal" evidence="1">
    <location>
        <begin position="2"/>
        <end position="118"/>
    </location>
</feature>
<dbReference type="Pfam" id="PF01408">
    <property type="entry name" value="GFO_IDH_MocA"/>
    <property type="match status" value="1"/>
</dbReference>
<keyword evidence="4" id="KW-1185">Reference proteome</keyword>
<dbReference type="SUPFAM" id="SSF55347">
    <property type="entry name" value="Glyceraldehyde-3-phosphate dehydrogenase-like, C-terminal domain"/>
    <property type="match status" value="1"/>
</dbReference>
<evidence type="ECO:0000313" key="4">
    <source>
        <dbReference type="Proteomes" id="UP001314681"/>
    </source>
</evidence>
<dbReference type="RefSeq" id="WP_158352516.1">
    <property type="nucleotide sequence ID" value="NZ_JAHQCX010000006.1"/>
</dbReference>
<gene>
    <name evidence="3" type="ORF">KTH90_11295</name>
</gene>
<dbReference type="Gene3D" id="3.40.50.720">
    <property type="entry name" value="NAD(P)-binding Rossmann-like Domain"/>
    <property type="match status" value="1"/>
</dbReference>
<dbReference type="InterPro" id="IPR055170">
    <property type="entry name" value="GFO_IDH_MocA-like_dom"/>
</dbReference>
<dbReference type="EMBL" id="JAHQCX010000006">
    <property type="protein sequence ID" value="MBU9726600.1"/>
    <property type="molecule type" value="Genomic_DNA"/>
</dbReference>
<proteinExistence type="predicted"/>
<protein>
    <submittedName>
        <fullName evidence="3">Gfo/Idh/MocA family oxidoreductase</fullName>
    </submittedName>
</protein>
<evidence type="ECO:0000259" key="2">
    <source>
        <dbReference type="Pfam" id="PF22725"/>
    </source>
</evidence>
<dbReference type="PANTHER" id="PTHR43054">
    <property type="match status" value="1"/>
</dbReference>